<evidence type="ECO:0000256" key="6">
    <source>
        <dbReference type="ARBA" id="ARBA00022892"/>
    </source>
</evidence>
<dbReference type="GO" id="GO:0006890">
    <property type="term" value="P:retrograde vesicle-mediated transport, Golgi to endoplasmic reticulum"/>
    <property type="evidence" value="ECO:0007669"/>
    <property type="project" value="UniProtKB-UniRule"/>
</dbReference>
<evidence type="ECO:0000256" key="1">
    <source>
        <dbReference type="ARBA" id="ARBA00004255"/>
    </source>
</evidence>
<dbReference type="KEGG" id="mpp:MICPUCDRAFT_43870"/>
<dbReference type="SUPFAM" id="SSF48452">
    <property type="entry name" value="TPR-like"/>
    <property type="match status" value="1"/>
</dbReference>
<keyword evidence="7 12" id="KW-0653">Protein transport</keyword>
<evidence type="ECO:0000256" key="9">
    <source>
        <dbReference type="ARBA" id="ARBA00023136"/>
    </source>
</evidence>
<keyword evidence="9 12" id="KW-0472">Membrane</keyword>
<dbReference type="Pfam" id="PF04733">
    <property type="entry name" value="Coatomer_E"/>
    <property type="match status" value="1"/>
</dbReference>
<evidence type="ECO:0000256" key="2">
    <source>
        <dbReference type="ARBA" id="ARBA00004347"/>
    </source>
</evidence>
<sequence>MADVLFPVYNNFFIGAYQACVNEAAEMTNLSGADAIERDCYMYRAYIALGSYQMVIDEITDESATSLQAIKLLATHASRAHEREDCVARVTELLADSALANNPWLQLSAALMHAADDNIVEAMKCCHTGLSLELMGLMCHLLIKIDRPELAAKHLAAMQAADDDATLTQLATAWVNLANGGGKIQDAFYVYQELGDKYQWTSKLHNGSAVCQMAMGRYDDAEKDLVEAINKDSKDPDTLRNLAVCALHLGKPTTRFVNQLKTLTPRPAAIEQLEALEKAFEVANESYAAAPAEVEA</sequence>
<organism evidence="14">
    <name type="scientific">Micromonas pusilla (strain CCMP1545)</name>
    <name type="common">Picoplanktonic green alga</name>
    <dbReference type="NCBI Taxonomy" id="564608"/>
    <lineage>
        <taxon>Eukaryota</taxon>
        <taxon>Viridiplantae</taxon>
        <taxon>Chlorophyta</taxon>
        <taxon>Mamiellophyceae</taxon>
        <taxon>Mamiellales</taxon>
        <taxon>Mamiellaceae</taxon>
        <taxon>Micromonas</taxon>
    </lineage>
</organism>
<comment type="subcellular location">
    <subcellularLocation>
        <location evidence="2">Cytoplasmic vesicle</location>
        <location evidence="2">COPI-coated vesicle membrane</location>
        <topology evidence="2">Peripheral membrane protein</topology>
        <orientation evidence="2">Cytoplasmic side</orientation>
    </subcellularLocation>
    <subcellularLocation>
        <location evidence="1">Golgi apparatus membrane</location>
        <topology evidence="1">Peripheral membrane protein</topology>
        <orientation evidence="1">Cytoplasmic side</orientation>
    </subcellularLocation>
</comment>
<accession>C1MJ01</accession>
<dbReference type="InterPro" id="IPR011990">
    <property type="entry name" value="TPR-like_helical_dom_sf"/>
</dbReference>
<dbReference type="OrthoDB" id="310217at2759"/>
<gene>
    <name evidence="13" type="ORF">MICPUCDRAFT_43870</name>
</gene>
<protein>
    <recommendedName>
        <fullName evidence="12">Coatomer subunit epsilon</fullName>
    </recommendedName>
</protein>
<evidence type="ECO:0000256" key="10">
    <source>
        <dbReference type="ARBA" id="ARBA00023329"/>
    </source>
</evidence>
<dbReference type="STRING" id="564608.C1MJ01"/>
<proteinExistence type="inferred from homology"/>
<keyword evidence="6 12" id="KW-0931">ER-Golgi transport</keyword>
<dbReference type="GO" id="GO:0015031">
    <property type="term" value="P:protein transport"/>
    <property type="evidence" value="ECO:0007669"/>
    <property type="project" value="UniProtKB-UniRule"/>
</dbReference>
<evidence type="ECO:0000256" key="4">
    <source>
        <dbReference type="ARBA" id="ARBA00022448"/>
    </source>
</evidence>
<dbReference type="PANTHER" id="PTHR10805:SF0">
    <property type="entry name" value="COATOMER SUBUNIT EPSILON"/>
    <property type="match status" value="1"/>
</dbReference>
<name>C1MJ01_MICPC</name>
<dbReference type="FunFam" id="1.25.40.10:FF:000140">
    <property type="entry name" value="Coatomer subunit epsilon"/>
    <property type="match status" value="1"/>
</dbReference>
<keyword evidence="8 12" id="KW-0333">Golgi apparatus</keyword>
<keyword evidence="4 12" id="KW-0813">Transport</keyword>
<dbReference type="Gene3D" id="1.25.40.10">
    <property type="entry name" value="Tetratricopeptide repeat domain"/>
    <property type="match status" value="1"/>
</dbReference>
<dbReference type="eggNOG" id="KOG3081">
    <property type="taxonomic scope" value="Eukaryota"/>
</dbReference>
<evidence type="ECO:0000256" key="3">
    <source>
        <dbReference type="ARBA" id="ARBA00008827"/>
    </source>
</evidence>
<keyword evidence="5 12" id="KW-0963">Cytoplasm</keyword>
<evidence type="ECO:0000256" key="11">
    <source>
        <dbReference type="ARBA" id="ARBA00025582"/>
    </source>
</evidence>
<dbReference type="OMA" id="MIVLSQH"/>
<dbReference type="RefSeq" id="XP_003055748.1">
    <property type="nucleotide sequence ID" value="XM_003055702.1"/>
</dbReference>
<dbReference type="GO" id="GO:0006891">
    <property type="term" value="P:intra-Golgi vesicle-mediated transport"/>
    <property type="evidence" value="ECO:0007669"/>
    <property type="project" value="TreeGrafter"/>
</dbReference>
<evidence type="ECO:0000256" key="8">
    <source>
        <dbReference type="ARBA" id="ARBA00023034"/>
    </source>
</evidence>
<keyword evidence="14" id="KW-1185">Reference proteome</keyword>
<dbReference type="GO" id="GO:0030126">
    <property type="term" value="C:COPI vesicle coat"/>
    <property type="evidence" value="ECO:0007669"/>
    <property type="project" value="TreeGrafter"/>
</dbReference>
<dbReference type="GO" id="GO:0006888">
    <property type="term" value="P:endoplasmic reticulum to Golgi vesicle-mediated transport"/>
    <property type="evidence" value="ECO:0007669"/>
    <property type="project" value="TreeGrafter"/>
</dbReference>
<dbReference type="Proteomes" id="UP000001876">
    <property type="component" value="Unassembled WGS sequence"/>
</dbReference>
<evidence type="ECO:0000256" key="7">
    <source>
        <dbReference type="ARBA" id="ARBA00022927"/>
    </source>
</evidence>
<dbReference type="GO" id="GO:0000139">
    <property type="term" value="C:Golgi membrane"/>
    <property type="evidence" value="ECO:0007669"/>
    <property type="project" value="UniProtKB-SubCell"/>
</dbReference>
<evidence type="ECO:0000256" key="5">
    <source>
        <dbReference type="ARBA" id="ARBA00022490"/>
    </source>
</evidence>
<reference evidence="13 14" key="1">
    <citation type="journal article" date="2009" name="Science">
        <title>Green evolution and dynamic adaptations revealed by genomes of the marine picoeukaryotes Micromonas.</title>
        <authorList>
            <person name="Worden A.Z."/>
            <person name="Lee J.H."/>
            <person name="Mock T."/>
            <person name="Rouze P."/>
            <person name="Simmons M.P."/>
            <person name="Aerts A.L."/>
            <person name="Allen A.E."/>
            <person name="Cuvelier M.L."/>
            <person name="Derelle E."/>
            <person name="Everett M.V."/>
            <person name="Foulon E."/>
            <person name="Grimwood J."/>
            <person name="Gundlach H."/>
            <person name="Henrissat B."/>
            <person name="Napoli C."/>
            <person name="McDonald S.M."/>
            <person name="Parker M.S."/>
            <person name="Rombauts S."/>
            <person name="Salamov A."/>
            <person name="Von Dassow P."/>
            <person name="Badger J.H."/>
            <person name="Coutinho P.M."/>
            <person name="Demir E."/>
            <person name="Dubchak I."/>
            <person name="Gentemann C."/>
            <person name="Eikrem W."/>
            <person name="Gready J.E."/>
            <person name="John U."/>
            <person name="Lanier W."/>
            <person name="Lindquist E.A."/>
            <person name="Lucas S."/>
            <person name="Mayer K.F."/>
            <person name="Moreau H."/>
            <person name="Not F."/>
            <person name="Otillar R."/>
            <person name="Panaud O."/>
            <person name="Pangilinan J."/>
            <person name="Paulsen I."/>
            <person name="Piegu B."/>
            <person name="Poliakov A."/>
            <person name="Robbens S."/>
            <person name="Schmutz J."/>
            <person name="Toulza E."/>
            <person name="Wyss T."/>
            <person name="Zelensky A."/>
            <person name="Zhou K."/>
            <person name="Armbrust E.V."/>
            <person name="Bhattacharya D."/>
            <person name="Goodenough U.W."/>
            <person name="Van de Peer Y."/>
            <person name="Grigoriev I.V."/>
        </authorList>
    </citation>
    <scope>NUCLEOTIDE SEQUENCE [LARGE SCALE GENOMIC DNA]</scope>
    <source>
        <strain evidence="13 14">CCMP1545</strain>
    </source>
</reference>
<evidence type="ECO:0000313" key="14">
    <source>
        <dbReference type="Proteomes" id="UP000001876"/>
    </source>
</evidence>
<evidence type="ECO:0000256" key="12">
    <source>
        <dbReference type="PIRNR" id="PIRNR016478"/>
    </source>
</evidence>
<dbReference type="PANTHER" id="PTHR10805">
    <property type="entry name" value="COATOMER SUBUNIT EPSILON"/>
    <property type="match status" value="1"/>
</dbReference>
<dbReference type="AlphaFoldDB" id="C1MJ01"/>
<dbReference type="PIRSF" id="PIRSF016478">
    <property type="entry name" value="Coatomer_esu"/>
    <property type="match status" value="1"/>
</dbReference>
<dbReference type="InterPro" id="IPR006822">
    <property type="entry name" value="Coatomer_esu"/>
</dbReference>
<evidence type="ECO:0000313" key="13">
    <source>
        <dbReference type="EMBL" id="EEH61000.1"/>
    </source>
</evidence>
<dbReference type="GeneID" id="9680370"/>
<comment type="function">
    <text evidence="11 12">The coatomer is a cytosolic protein complex that binds to dilysine motifs and reversibly associates with Golgi non-clathrin-coated vesicles, which further mediate biosynthetic protein transport from the ER, via the Golgi up to the trans Golgi network. The coatomer complex is required for budding from Golgi membranes, and is essential for the retrograde Golgi-to-ER transport of dilysine-tagged proteins.</text>
</comment>
<dbReference type="EMBL" id="GG663735">
    <property type="protein sequence ID" value="EEH61000.1"/>
    <property type="molecule type" value="Genomic_DNA"/>
</dbReference>
<dbReference type="GO" id="GO:0005198">
    <property type="term" value="F:structural molecule activity"/>
    <property type="evidence" value="ECO:0007669"/>
    <property type="project" value="UniProtKB-UniRule"/>
</dbReference>
<keyword evidence="10 12" id="KW-0968">Cytoplasmic vesicle</keyword>
<comment type="similarity">
    <text evidence="3 12">Belongs to the COPE family.</text>
</comment>